<keyword evidence="3 6" id="KW-1133">Transmembrane helix</keyword>
<comment type="subcellular location">
    <subcellularLocation>
        <location evidence="1">Membrane</location>
        <topology evidence="1">Multi-pass membrane protein</topology>
    </subcellularLocation>
</comment>
<dbReference type="EMBL" id="VKAC01000010">
    <property type="protein sequence ID" value="TXR55096.1"/>
    <property type="molecule type" value="Genomic_DNA"/>
</dbReference>
<proteinExistence type="predicted"/>
<dbReference type="GO" id="GO:0005886">
    <property type="term" value="C:plasma membrane"/>
    <property type="evidence" value="ECO:0007669"/>
    <property type="project" value="TreeGrafter"/>
</dbReference>
<evidence type="ECO:0000256" key="3">
    <source>
        <dbReference type="ARBA" id="ARBA00022989"/>
    </source>
</evidence>
<keyword evidence="8" id="KW-1185">Reference proteome</keyword>
<evidence type="ECO:0000256" key="4">
    <source>
        <dbReference type="ARBA" id="ARBA00023136"/>
    </source>
</evidence>
<feature type="transmembrane region" description="Helical" evidence="6">
    <location>
        <begin position="79"/>
        <end position="98"/>
    </location>
</feature>
<organism evidence="7 8">
    <name type="scientific">Quadrisphaera setariae</name>
    <dbReference type="NCBI Taxonomy" id="2593304"/>
    <lineage>
        <taxon>Bacteria</taxon>
        <taxon>Bacillati</taxon>
        <taxon>Actinomycetota</taxon>
        <taxon>Actinomycetes</taxon>
        <taxon>Kineosporiales</taxon>
        <taxon>Kineosporiaceae</taxon>
        <taxon>Quadrisphaera</taxon>
    </lineage>
</organism>
<keyword evidence="4 6" id="KW-0472">Membrane</keyword>
<evidence type="ECO:0000256" key="1">
    <source>
        <dbReference type="ARBA" id="ARBA00004141"/>
    </source>
</evidence>
<evidence type="ECO:0000313" key="7">
    <source>
        <dbReference type="EMBL" id="TXR55096.1"/>
    </source>
</evidence>
<feature type="transmembrane region" description="Helical" evidence="6">
    <location>
        <begin position="118"/>
        <end position="136"/>
    </location>
</feature>
<name>A0A5C8ZDV7_9ACTN</name>
<protein>
    <submittedName>
        <fullName evidence="7">Uncharacterized protein</fullName>
    </submittedName>
</protein>
<evidence type="ECO:0000256" key="5">
    <source>
        <dbReference type="SAM" id="MobiDB-lite"/>
    </source>
</evidence>
<dbReference type="PANTHER" id="PTHR23508">
    <property type="entry name" value="CARBOXYLIC ACID TRANSPORTER PROTEIN HOMOLOG"/>
    <property type="match status" value="1"/>
</dbReference>
<feature type="compositionally biased region" description="Low complexity" evidence="5">
    <location>
        <begin position="139"/>
        <end position="148"/>
    </location>
</feature>
<feature type="compositionally biased region" description="Gly residues" evidence="5">
    <location>
        <begin position="201"/>
        <end position="212"/>
    </location>
</feature>
<dbReference type="InterPro" id="IPR036259">
    <property type="entry name" value="MFS_trans_sf"/>
</dbReference>
<dbReference type="AlphaFoldDB" id="A0A5C8ZDV7"/>
<accession>A0A5C8ZDV7</accession>
<feature type="region of interest" description="Disordered" evidence="5">
    <location>
        <begin position="139"/>
        <end position="219"/>
    </location>
</feature>
<gene>
    <name evidence="7" type="ORF">FMM08_16565</name>
</gene>
<reference evidence="7 8" key="1">
    <citation type="submission" date="2019-07" db="EMBL/GenBank/DDBJ databases">
        <title>Quadrisphaera sp. strain DD2A genome sequencing and assembly.</title>
        <authorList>
            <person name="Kim I."/>
        </authorList>
    </citation>
    <scope>NUCLEOTIDE SEQUENCE [LARGE SCALE GENOMIC DNA]</scope>
    <source>
        <strain evidence="7 8">DD2A</strain>
    </source>
</reference>
<evidence type="ECO:0000313" key="8">
    <source>
        <dbReference type="Proteomes" id="UP000321234"/>
    </source>
</evidence>
<evidence type="ECO:0000256" key="2">
    <source>
        <dbReference type="ARBA" id="ARBA00022692"/>
    </source>
</evidence>
<sequence length="219" mass="22099">MSRAPERSSERSSERSAEWTAAQRRTLFAGVGASALDAFDCFVLVFVLSTPATSLHVTVVTAALAITSTLLVRPVGAVLCGPLAVLPGFVHQLGDVIASPGATLQASTASSRGGDHGLALAVVAGAVAVVIVVLTSSSRETRGRTSTGPAVAQHAGSSTAWPWPPATPPERAIHPPRAGADAHQGTPGEVEEHDGHHGGDTRGGTSSGGGRRVVGEGRA</sequence>
<comment type="caution">
    <text evidence="7">The sequence shown here is derived from an EMBL/GenBank/DDBJ whole genome shotgun (WGS) entry which is preliminary data.</text>
</comment>
<evidence type="ECO:0000256" key="6">
    <source>
        <dbReference type="SAM" id="Phobius"/>
    </source>
</evidence>
<dbReference type="Proteomes" id="UP000321234">
    <property type="component" value="Unassembled WGS sequence"/>
</dbReference>
<dbReference type="PANTHER" id="PTHR23508:SF10">
    <property type="entry name" value="CARBOXYLIC ACID TRANSPORTER PROTEIN HOMOLOG"/>
    <property type="match status" value="1"/>
</dbReference>
<keyword evidence="2 6" id="KW-0812">Transmembrane</keyword>
<dbReference type="OrthoDB" id="8953821at2"/>
<dbReference type="GO" id="GO:0046943">
    <property type="term" value="F:carboxylic acid transmembrane transporter activity"/>
    <property type="evidence" value="ECO:0007669"/>
    <property type="project" value="TreeGrafter"/>
</dbReference>
<dbReference type="SUPFAM" id="SSF103473">
    <property type="entry name" value="MFS general substrate transporter"/>
    <property type="match status" value="1"/>
</dbReference>